<proteinExistence type="predicted"/>
<evidence type="ECO:0008006" key="3">
    <source>
        <dbReference type="Google" id="ProtNLM"/>
    </source>
</evidence>
<accession>A0A9P3FAS5</accession>
<dbReference type="CDD" id="cd02440">
    <property type="entry name" value="AdoMet_MTases"/>
    <property type="match status" value="1"/>
</dbReference>
<sequence>MAATAVGPNFECVGSQMFPHTEHHQEQNGVKIGGGQRSFHQDSEAPYMLPNDSAEHVRLERQCRVLSAIMNHKIPHAPLDLNKTQRLLDIGCGTGYVTKTLADKFPNAQVYGVDLTPVPQIREYPPNVRFLQGNIVTQSPAEWKPLDGSASLTEHENVFDLCFERLCVNTVPDAPGFLKREYHLLKPGGWIEMHEIGRPTVLRDGSKATGIDVLEGMESTYTEKTGAVMRPGDVAADWMRDVGFVNVQAHEYLWPIDIAGASAELRAELSDITDGTLARDQVDVVTSIITRMNMKGLLDDEAAGVMVENTREFYLSADVQKYYRFIVTIGQKPE</sequence>
<dbReference type="GeneID" id="68285764"/>
<reference evidence="1 2" key="1">
    <citation type="submission" date="2021-01" db="EMBL/GenBank/DDBJ databases">
        <title>Cercospora kikuchii MAFF 305040 whole genome shotgun sequence.</title>
        <authorList>
            <person name="Kashiwa T."/>
            <person name="Suzuki T."/>
        </authorList>
    </citation>
    <scope>NUCLEOTIDE SEQUENCE [LARGE SCALE GENOMIC DNA]</scope>
    <source>
        <strain evidence="1 2">MAFF 305040</strain>
    </source>
</reference>
<comment type="caution">
    <text evidence="1">The sequence shown here is derived from an EMBL/GenBank/DDBJ whole genome shotgun (WGS) entry which is preliminary data.</text>
</comment>
<dbReference type="EMBL" id="BOLY01000001">
    <property type="protein sequence ID" value="GIZ36722.1"/>
    <property type="molecule type" value="Genomic_DNA"/>
</dbReference>
<protein>
    <recommendedName>
        <fullName evidence="3">Methyltransferase domain-containing protein</fullName>
    </recommendedName>
</protein>
<dbReference type="Pfam" id="PF13489">
    <property type="entry name" value="Methyltransf_23"/>
    <property type="match status" value="1"/>
</dbReference>
<dbReference type="OrthoDB" id="10017101at2759"/>
<dbReference type="AlphaFoldDB" id="A0A9P3FAS5"/>
<keyword evidence="2" id="KW-1185">Reference proteome</keyword>
<dbReference type="Proteomes" id="UP000825890">
    <property type="component" value="Unassembled WGS sequence"/>
</dbReference>
<dbReference type="PANTHER" id="PTHR43591:SF24">
    <property type="entry name" value="2-METHOXY-6-POLYPRENYL-1,4-BENZOQUINOL METHYLASE, MITOCHONDRIAL"/>
    <property type="match status" value="1"/>
</dbReference>
<evidence type="ECO:0000313" key="2">
    <source>
        <dbReference type="Proteomes" id="UP000825890"/>
    </source>
</evidence>
<dbReference type="GO" id="GO:0008168">
    <property type="term" value="F:methyltransferase activity"/>
    <property type="evidence" value="ECO:0007669"/>
    <property type="project" value="TreeGrafter"/>
</dbReference>
<dbReference type="SUPFAM" id="SSF53335">
    <property type="entry name" value="S-adenosyl-L-methionine-dependent methyltransferases"/>
    <property type="match status" value="1"/>
</dbReference>
<dbReference type="RefSeq" id="XP_044651209.1">
    <property type="nucleotide sequence ID" value="XM_044795274.1"/>
</dbReference>
<evidence type="ECO:0000313" key="1">
    <source>
        <dbReference type="EMBL" id="GIZ36722.1"/>
    </source>
</evidence>
<organism evidence="1 2">
    <name type="scientific">Cercospora kikuchii</name>
    <dbReference type="NCBI Taxonomy" id="84275"/>
    <lineage>
        <taxon>Eukaryota</taxon>
        <taxon>Fungi</taxon>
        <taxon>Dikarya</taxon>
        <taxon>Ascomycota</taxon>
        <taxon>Pezizomycotina</taxon>
        <taxon>Dothideomycetes</taxon>
        <taxon>Dothideomycetidae</taxon>
        <taxon>Mycosphaerellales</taxon>
        <taxon>Mycosphaerellaceae</taxon>
        <taxon>Cercospora</taxon>
    </lineage>
</organism>
<dbReference type="InterPro" id="IPR029063">
    <property type="entry name" value="SAM-dependent_MTases_sf"/>
</dbReference>
<name>A0A9P3FAS5_9PEZI</name>
<dbReference type="PANTHER" id="PTHR43591">
    <property type="entry name" value="METHYLTRANSFERASE"/>
    <property type="match status" value="1"/>
</dbReference>
<gene>
    <name evidence="1" type="ORF">CKM354_000018900</name>
</gene>
<dbReference type="Gene3D" id="3.40.50.150">
    <property type="entry name" value="Vaccinia Virus protein VP39"/>
    <property type="match status" value="1"/>
</dbReference>